<protein>
    <submittedName>
        <fullName evidence="1">Uncharacterized protein</fullName>
    </submittedName>
</protein>
<reference evidence="1" key="1">
    <citation type="submission" date="2019-05" db="EMBL/GenBank/DDBJ databases">
        <title>Annotation for the trematode Fasciolopsis buski.</title>
        <authorList>
            <person name="Choi Y.-J."/>
        </authorList>
    </citation>
    <scope>NUCLEOTIDE SEQUENCE</scope>
    <source>
        <strain evidence="1">HT</strain>
        <tissue evidence="1">Whole worm</tissue>
    </source>
</reference>
<dbReference type="Proteomes" id="UP000728185">
    <property type="component" value="Unassembled WGS sequence"/>
</dbReference>
<dbReference type="AlphaFoldDB" id="A0A8E0RVK3"/>
<evidence type="ECO:0000313" key="2">
    <source>
        <dbReference type="Proteomes" id="UP000728185"/>
    </source>
</evidence>
<proteinExistence type="predicted"/>
<name>A0A8E0RVK3_9TREM</name>
<gene>
    <name evidence="1" type="ORF">FBUS_01739</name>
</gene>
<comment type="caution">
    <text evidence="1">The sequence shown here is derived from an EMBL/GenBank/DDBJ whole genome shotgun (WGS) entry which is preliminary data.</text>
</comment>
<organism evidence="1 2">
    <name type="scientific">Fasciolopsis buskii</name>
    <dbReference type="NCBI Taxonomy" id="27845"/>
    <lineage>
        <taxon>Eukaryota</taxon>
        <taxon>Metazoa</taxon>
        <taxon>Spiralia</taxon>
        <taxon>Lophotrochozoa</taxon>
        <taxon>Platyhelminthes</taxon>
        <taxon>Trematoda</taxon>
        <taxon>Digenea</taxon>
        <taxon>Plagiorchiida</taxon>
        <taxon>Echinostomata</taxon>
        <taxon>Echinostomatoidea</taxon>
        <taxon>Fasciolidae</taxon>
        <taxon>Fasciolopsis</taxon>
    </lineage>
</organism>
<dbReference type="EMBL" id="LUCM01006187">
    <property type="protein sequence ID" value="KAA0191679.1"/>
    <property type="molecule type" value="Genomic_DNA"/>
</dbReference>
<evidence type="ECO:0000313" key="1">
    <source>
        <dbReference type="EMBL" id="KAA0191679.1"/>
    </source>
</evidence>
<sequence length="399" mass="45028">MVGECNCREPWLQTHSSAPSMHQKSLADELIEVDSELQNSVLLVKRDHLVETLNAHAQTDSLMPANPLQCDRNWKKKVTDIFKKLITRISDLCPEKIEPSTLLRSHSSETVGGARKLSSESVLKLTNSFVEQLSKICCEPNAKKANTTAIHVSSYTDQIVRSLSFGDYATLNELSPSFPNGLCKHQIEVKRWASLSGVPSSVQNKMHEKRHAVSYDNVGQATAHTFVDDTFWITKRRENTTQTDVNVLPYSSETNLERLPLNSYRGTLGFEKEEYFATEIELVTNVEMKQLKVLAEELSAVSFLASSYSHLITNDANVIPFIEPNPENASATVIPLDPREHIFRLDQLLRHISILVLSLTSKEKLSRLKSYQQIVSQLYPTQAPRHGKWVDIIKDDESN</sequence>
<keyword evidence="2" id="KW-1185">Reference proteome</keyword>
<accession>A0A8E0RVK3</accession>